<protein>
    <submittedName>
        <fullName evidence="2">Uncharacterized protein</fullName>
    </submittedName>
</protein>
<feature type="compositionally biased region" description="Basic and acidic residues" evidence="1">
    <location>
        <begin position="180"/>
        <end position="207"/>
    </location>
</feature>
<dbReference type="EMBL" id="CADCWH010000316">
    <property type="protein sequence ID" value="CAA9565189.1"/>
    <property type="molecule type" value="Genomic_DNA"/>
</dbReference>
<organism evidence="2">
    <name type="scientific">uncultured Thermomicrobiales bacterium</name>
    <dbReference type="NCBI Taxonomy" id="1645740"/>
    <lineage>
        <taxon>Bacteria</taxon>
        <taxon>Pseudomonadati</taxon>
        <taxon>Thermomicrobiota</taxon>
        <taxon>Thermomicrobia</taxon>
        <taxon>Thermomicrobiales</taxon>
        <taxon>environmental samples</taxon>
    </lineage>
</organism>
<name>A0A6J4V199_9BACT</name>
<evidence type="ECO:0000256" key="1">
    <source>
        <dbReference type="SAM" id="MobiDB-lite"/>
    </source>
</evidence>
<sequence length="270" mass="28846">MRAIESPYQVVVDLAQWDNGAVTHRTRCHCRPRRRSARRGASGLAVGRRRVLRLFAAQAGRGPGLWLAAVLVAVVLGHDVIMVQSIAAHDPATVVSAPMPRHGARSHGHAGDRGHAINPSRTGLHGHEASPPAMPHDRSEDRRRARPGAHHFLVASREMGVTRGEPAARHDGLGPATGRDTGEVNIDRSRHRRTGDDHGPGGPREADACASERTATLASWAPTTISGRSGDLAIAPLSTVLLAVADRSTGTHGTPPFSGHRRALLQVWRL</sequence>
<dbReference type="AlphaFoldDB" id="A0A6J4V199"/>
<gene>
    <name evidence="2" type="ORF">AVDCRST_MAG70-1979</name>
</gene>
<proteinExistence type="predicted"/>
<feature type="region of interest" description="Disordered" evidence="1">
    <location>
        <begin position="100"/>
        <end position="208"/>
    </location>
</feature>
<accession>A0A6J4V199</accession>
<evidence type="ECO:0000313" key="2">
    <source>
        <dbReference type="EMBL" id="CAA9565189.1"/>
    </source>
</evidence>
<reference evidence="2" key="1">
    <citation type="submission" date="2020-02" db="EMBL/GenBank/DDBJ databases">
        <authorList>
            <person name="Meier V. D."/>
        </authorList>
    </citation>
    <scope>NUCLEOTIDE SEQUENCE</scope>
    <source>
        <strain evidence="2">AVDCRST_MAG70</strain>
    </source>
</reference>